<evidence type="ECO:0000313" key="1">
    <source>
        <dbReference type="EMBL" id="AEO93402.1"/>
    </source>
</evidence>
<name>G3MBK6_9CAUD</name>
<proteinExistence type="predicted"/>
<protein>
    <submittedName>
        <fullName evidence="1">Gp140</fullName>
    </submittedName>
</protein>
<accession>G3MBK6</accession>
<dbReference type="Proteomes" id="UP000009273">
    <property type="component" value="Segment"/>
</dbReference>
<dbReference type="GeneID" id="18563358"/>
<dbReference type="EMBL" id="JN638751">
    <property type="protein sequence ID" value="AEO93402.1"/>
    <property type="molecule type" value="Genomic_DNA"/>
</dbReference>
<evidence type="ECO:0000313" key="2">
    <source>
        <dbReference type="Proteomes" id="UP000009273"/>
    </source>
</evidence>
<reference evidence="1 2" key="1">
    <citation type="submission" date="2011-09" db="EMBL/GenBank/DDBJ databases">
        <authorList>
            <person name="Pope W.H."/>
            <person name="Pedulla M.L."/>
            <person name="Ford M.E."/>
            <person name="Peebles C.L."/>
            <person name="Hatfull G.H."/>
            <person name="Hendrix R.W."/>
        </authorList>
    </citation>
    <scope>NUCLEOTIDE SEQUENCE [LARGE SCALE GENOMIC DNA]</scope>
    <source>
        <strain evidence="1">G</strain>
    </source>
</reference>
<sequence length="138" mass="16241">MTRNMIVEIEEFIDSLIIMHNIINENNISFELKKSDNGVLTLFSISGNLIINSINVIKLVTVTAEEDFSCTAMCEVSRFSPFYRKLLDYKSSHAGYMNLDLDNYHKKFEYNFRDLKNFNDFFMKMIWDVFISNFISSK</sequence>
<dbReference type="RefSeq" id="YP_009015443.1">
    <property type="nucleotide sequence ID" value="NC_023719.1"/>
</dbReference>
<gene>
    <name evidence="1" type="primary">140</name>
    <name evidence="1" type="ORF">G_140</name>
</gene>
<keyword evidence="2" id="KW-1185">Reference proteome</keyword>
<dbReference type="KEGG" id="vg:18563358"/>
<organism evidence="1 2">
    <name type="scientific">Bacillus phage G</name>
    <dbReference type="NCBI Taxonomy" id="2884420"/>
    <lineage>
        <taxon>Viruses</taxon>
        <taxon>Duplodnaviria</taxon>
        <taxon>Heunggongvirae</taxon>
        <taxon>Uroviricota</taxon>
        <taxon>Caudoviricetes</taxon>
        <taxon>Donellivirus</taxon>
        <taxon>Donellivirus gee</taxon>
    </lineage>
</organism>